<dbReference type="EMBL" id="BMAW01112625">
    <property type="protein sequence ID" value="GFT53685.1"/>
    <property type="molecule type" value="Genomic_DNA"/>
</dbReference>
<evidence type="ECO:0000313" key="2">
    <source>
        <dbReference type="Proteomes" id="UP000887013"/>
    </source>
</evidence>
<name>A0A8X6P9R9_NEPPI</name>
<keyword evidence="2" id="KW-1185">Reference proteome</keyword>
<gene>
    <name evidence="1" type="ORF">NPIL_217521</name>
</gene>
<comment type="caution">
    <text evidence="1">The sequence shown here is derived from an EMBL/GenBank/DDBJ whole genome shotgun (WGS) entry which is preliminary data.</text>
</comment>
<accession>A0A8X6P9R9</accession>
<evidence type="ECO:0000313" key="1">
    <source>
        <dbReference type="EMBL" id="GFT53685.1"/>
    </source>
</evidence>
<sequence length="98" mass="10992">MQHTSQRSQNGRVSACGHPFLFHAQTTFFITLQSAQPIGKLTSHLSTFPSEQCHPTPDATLNNRKCQPIGKQSLTPTYRMAKFPSYTMLIVLFIPTRA</sequence>
<dbReference type="Proteomes" id="UP000887013">
    <property type="component" value="Unassembled WGS sequence"/>
</dbReference>
<proteinExistence type="predicted"/>
<reference evidence="1" key="1">
    <citation type="submission" date="2020-08" db="EMBL/GenBank/DDBJ databases">
        <title>Multicomponent nature underlies the extraordinary mechanical properties of spider dragline silk.</title>
        <authorList>
            <person name="Kono N."/>
            <person name="Nakamura H."/>
            <person name="Mori M."/>
            <person name="Yoshida Y."/>
            <person name="Ohtoshi R."/>
            <person name="Malay A.D."/>
            <person name="Moran D.A.P."/>
            <person name="Tomita M."/>
            <person name="Numata K."/>
            <person name="Arakawa K."/>
        </authorList>
    </citation>
    <scope>NUCLEOTIDE SEQUENCE</scope>
</reference>
<dbReference type="AlphaFoldDB" id="A0A8X6P9R9"/>
<organism evidence="1 2">
    <name type="scientific">Nephila pilipes</name>
    <name type="common">Giant wood spider</name>
    <name type="synonym">Nephila maculata</name>
    <dbReference type="NCBI Taxonomy" id="299642"/>
    <lineage>
        <taxon>Eukaryota</taxon>
        <taxon>Metazoa</taxon>
        <taxon>Ecdysozoa</taxon>
        <taxon>Arthropoda</taxon>
        <taxon>Chelicerata</taxon>
        <taxon>Arachnida</taxon>
        <taxon>Araneae</taxon>
        <taxon>Araneomorphae</taxon>
        <taxon>Entelegynae</taxon>
        <taxon>Araneoidea</taxon>
        <taxon>Nephilidae</taxon>
        <taxon>Nephila</taxon>
    </lineage>
</organism>
<protein>
    <submittedName>
        <fullName evidence="1">Uncharacterized protein</fullName>
    </submittedName>
</protein>